<protein>
    <submittedName>
        <fullName evidence="3">Deazaflavin-dependent oxidoreductase, nitroreductase family</fullName>
    </submittedName>
</protein>
<gene>
    <name evidence="3" type="ORF">SAMN05443575_3777</name>
</gene>
<accession>A0A1M5SPM5</accession>
<dbReference type="PANTHER" id="PTHR39428:SF1">
    <property type="entry name" value="F420H(2)-DEPENDENT QUINONE REDUCTASE RV1261C"/>
    <property type="match status" value="1"/>
</dbReference>
<dbReference type="EMBL" id="FQVU01000006">
    <property type="protein sequence ID" value="SHH40481.1"/>
    <property type="molecule type" value="Genomic_DNA"/>
</dbReference>
<dbReference type="NCBIfam" id="TIGR00026">
    <property type="entry name" value="hi_GC_TIGR00026"/>
    <property type="match status" value="1"/>
</dbReference>
<dbReference type="Gene3D" id="2.30.110.10">
    <property type="entry name" value="Electron Transport, Fmn-binding Protein, Chain A"/>
    <property type="match status" value="1"/>
</dbReference>
<proteinExistence type="inferred from homology"/>
<dbReference type="OrthoDB" id="8225825at2"/>
<dbReference type="GO" id="GO:0070967">
    <property type="term" value="F:coenzyme F420 binding"/>
    <property type="evidence" value="ECO:0007669"/>
    <property type="project" value="TreeGrafter"/>
</dbReference>
<dbReference type="InterPro" id="IPR012349">
    <property type="entry name" value="Split_barrel_FMN-bd"/>
</dbReference>
<dbReference type="Proteomes" id="UP000186132">
    <property type="component" value="Unassembled WGS sequence"/>
</dbReference>
<evidence type="ECO:0000313" key="4">
    <source>
        <dbReference type="Proteomes" id="UP000186132"/>
    </source>
</evidence>
<dbReference type="SUPFAM" id="SSF50475">
    <property type="entry name" value="FMN-binding split barrel"/>
    <property type="match status" value="1"/>
</dbReference>
<dbReference type="GO" id="GO:0016491">
    <property type="term" value="F:oxidoreductase activity"/>
    <property type="evidence" value="ECO:0007669"/>
    <property type="project" value="InterPro"/>
</dbReference>
<evidence type="ECO:0000256" key="2">
    <source>
        <dbReference type="ARBA" id="ARBA00049106"/>
    </source>
</evidence>
<dbReference type="RefSeq" id="WP_073391992.1">
    <property type="nucleotide sequence ID" value="NZ_FQVU01000006.1"/>
</dbReference>
<dbReference type="PANTHER" id="PTHR39428">
    <property type="entry name" value="F420H(2)-DEPENDENT QUINONE REDUCTASE RV1261C"/>
    <property type="match status" value="1"/>
</dbReference>
<comment type="similarity">
    <text evidence="1">Belongs to the F420H(2)-dependent quinone reductase family.</text>
</comment>
<dbReference type="Pfam" id="PF04075">
    <property type="entry name" value="F420H2_quin_red"/>
    <property type="match status" value="1"/>
</dbReference>
<keyword evidence="4" id="KW-1185">Reference proteome</keyword>
<name>A0A1M5SPM5_9ACTN</name>
<evidence type="ECO:0000313" key="3">
    <source>
        <dbReference type="EMBL" id="SHH40481.1"/>
    </source>
</evidence>
<dbReference type="GO" id="GO:0005886">
    <property type="term" value="C:plasma membrane"/>
    <property type="evidence" value="ECO:0007669"/>
    <property type="project" value="TreeGrafter"/>
</dbReference>
<comment type="catalytic activity">
    <reaction evidence="2">
        <text>oxidized coenzyme F420-(gamma-L-Glu)(n) + a quinol + H(+) = reduced coenzyme F420-(gamma-L-Glu)(n) + a quinone</text>
        <dbReference type="Rhea" id="RHEA:39663"/>
        <dbReference type="Rhea" id="RHEA-COMP:12939"/>
        <dbReference type="Rhea" id="RHEA-COMP:14378"/>
        <dbReference type="ChEBI" id="CHEBI:15378"/>
        <dbReference type="ChEBI" id="CHEBI:24646"/>
        <dbReference type="ChEBI" id="CHEBI:132124"/>
        <dbReference type="ChEBI" id="CHEBI:133980"/>
        <dbReference type="ChEBI" id="CHEBI:139511"/>
    </reaction>
</comment>
<organism evidence="3 4">
    <name type="scientific">Jatrophihabitans endophyticus</name>
    <dbReference type="NCBI Taxonomy" id="1206085"/>
    <lineage>
        <taxon>Bacteria</taxon>
        <taxon>Bacillati</taxon>
        <taxon>Actinomycetota</taxon>
        <taxon>Actinomycetes</taxon>
        <taxon>Jatrophihabitantales</taxon>
        <taxon>Jatrophihabitantaceae</taxon>
        <taxon>Jatrophihabitans</taxon>
    </lineage>
</organism>
<reference evidence="3 4" key="1">
    <citation type="submission" date="2016-11" db="EMBL/GenBank/DDBJ databases">
        <authorList>
            <person name="Jaros S."/>
            <person name="Januszkiewicz K."/>
            <person name="Wedrychowicz H."/>
        </authorList>
    </citation>
    <scope>NUCLEOTIDE SEQUENCE [LARGE SCALE GENOMIC DNA]</scope>
    <source>
        <strain evidence="3 4">DSM 45627</strain>
    </source>
</reference>
<sequence>MLFGKEHVERYEATDGEEGYHWQNGTTILLLHTTGRKSGKEYTHPLIYRDYGDAYLIVASKGGDPQAPDWYKNIEKDPDVSLQIKADTFAAHARTATADERPAMWRHMAEVWPDYDEYQKKTDREIPVVVLERS</sequence>
<dbReference type="InterPro" id="IPR004378">
    <property type="entry name" value="F420H2_quin_Rdtase"/>
</dbReference>
<dbReference type="STRING" id="1206085.SAMN05443575_3777"/>
<evidence type="ECO:0000256" key="1">
    <source>
        <dbReference type="ARBA" id="ARBA00008710"/>
    </source>
</evidence>
<dbReference type="AlphaFoldDB" id="A0A1M5SPM5"/>